<accession>A0A4Q2TJM5</accession>
<dbReference type="GO" id="GO:0008757">
    <property type="term" value="F:S-adenosylmethionine-dependent methyltransferase activity"/>
    <property type="evidence" value="ECO:0007669"/>
    <property type="project" value="InterPro"/>
</dbReference>
<keyword evidence="3" id="KW-1185">Reference proteome</keyword>
<comment type="caution">
    <text evidence="2">The sequence shown here is derived from an EMBL/GenBank/DDBJ whole genome shotgun (WGS) entry which is preliminary data.</text>
</comment>
<gene>
    <name evidence="2" type="ORF">EUU22_07875</name>
</gene>
<dbReference type="SUPFAM" id="SSF53335">
    <property type="entry name" value="S-adenosyl-L-methionine-dependent methyltransferases"/>
    <property type="match status" value="1"/>
</dbReference>
<organism evidence="2 3">
    <name type="scientific">Ciceribacter ferrooxidans</name>
    <dbReference type="NCBI Taxonomy" id="2509717"/>
    <lineage>
        <taxon>Bacteria</taxon>
        <taxon>Pseudomonadati</taxon>
        <taxon>Pseudomonadota</taxon>
        <taxon>Alphaproteobacteria</taxon>
        <taxon>Hyphomicrobiales</taxon>
        <taxon>Rhizobiaceae</taxon>
        <taxon>Ciceribacter</taxon>
    </lineage>
</organism>
<evidence type="ECO:0000259" key="1">
    <source>
        <dbReference type="Pfam" id="PF08241"/>
    </source>
</evidence>
<keyword evidence="2" id="KW-0808">Transferase</keyword>
<dbReference type="OrthoDB" id="9787738at2"/>
<dbReference type="Proteomes" id="UP000291088">
    <property type="component" value="Unassembled WGS sequence"/>
</dbReference>
<dbReference type="InterPro" id="IPR029063">
    <property type="entry name" value="SAM-dependent_MTases_sf"/>
</dbReference>
<evidence type="ECO:0000313" key="3">
    <source>
        <dbReference type="Proteomes" id="UP000291088"/>
    </source>
</evidence>
<dbReference type="AlphaFoldDB" id="A0A4Q2TJM5"/>
<dbReference type="PANTHER" id="PTHR43591:SF24">
    <property type="entry name" value="2-METHOXY-6-POLYPRENYL-1,4-BENZOQUINOL METHYLASE, MITOCHONDRIAL"/>
    <property type="match status" value="1"/>
</dbReference>
<dbReference type="Pfam" id="PF08241">
    <property type="entry name" value="Methyltransf_11"/>
    <property type="match status" value="1"/>
</dbReference>
<keyword evidence="2" id="KW-0489">Methyltransferase</keyword>
<proteinExistence type="predicted"/>
<dbReference type="GO" id="GO:0032259">
    <property type="term" value="P:methylation"/>
    <property type="evidence" value="ECO:0007669"/>
    <property type="project" value="UniProtKB-KW"/>
</dbReference>
<reference evidence="2 3" key="1">
    <citation type="submission" date="2019-01" db="EMBL/GenBank/DDBJ databases">
        <authorList>
            <person name="Deng T."/>
        </authorList>
    </citation>
    <scope>NUCLEOTIDE SEQUENCE [LARGE SCALE GENOMIC DNA]</scope>
    <source>
        <strain evidence="2 3">F8825</strain>
    </source>
</reference>
<protein>
    <submittedName>
        <fullName evidence="2">Class I SAM-dependent methyltransferase</fullName>
    </submittedName>
</protein>
<dbReference type="CDD" id="cd02440">
    <property type="entry name" value="AdoMet_MTases"/>
    <property type="match status" value="1"/>
</dbReference>
<name>A0A4Q2TJM5_9HYPH</name>
<dbReference type="InterPro" id="IPR013216">
    <property type="entry name" value="Methyltransf_11"/>
</dbReference>
<sequence>METTDKTFSGAIPELYDQYMVPMIFQEFAEDLAARVAARSPMSVMETAAGTGVLTRALAPLLSSEARYVVTDLNPPMLAQAQNRQPPDERLSWQPVDALSLPFDDGMFDAVCCQFGVMFFPDRVAGYKEARRVLRPGGLYAFSTWDRIEDNEFAHIVEQTLADVFPGDPPMFMSRTPHGYFDTERIRRDVEAAGFSDIEITTIETGSPAPSAMHAAIAYCQGTPFRNEITARNAELLRVATDKVAAAIAGRFGNGPISGRIRGHVVTAIA</sequence>
<evidence type="ECO:0000313" key="2">
    <source>
        <dbReference type="EMBL" id="RYC17881.1"/>
    </source>
</evidence>
<dbReference type="Gene3D" id="3.40.50.150">
    <property type="entry name" value="Vaccinia Virus protein VP39"/>
    <property type="match status" value="1"/>
</dbReference>
<feature type="domain" description="Methyltransferase type 11" evidence="1">
    <location>
        <begin position="47"/>
        <end position="142"/>
    </location>
</feature>
<dbReference type="EMBL" id="SDVB01000170">
    <property type="protein sequence ID" value="RYC17881.1"/>
    <property type="molecule type" value="Genomic_DNA"/>
</dbReference>
<dbReference type="PANTHER" id="PTHR43591">
    <property type="entry name" value="METHYLTRANSFERASE"/>
    <property type="match status" value="1"/>
</dbReference>
<dbReference type="RefSeq" id="WP_129331453.1">
    <property type="nucleotide sequence ID" value="NZ_SDVB01000170.1"/>
</dbReference>